<dbReference type="InterPro" id="IPR042251">
    <property type="entry name" value="EutC_C"/>
</dbReference>
<evidence type="ECO:0000313" key="7">
    <source>
        <dbReference type="Proteomes" id="UP000019678"/>
    </source>
</evidence>
<dbReference type="RefSeq" id="WP_044241396.1">
    <property type="nucleotide sequence ID" value="NZ_ASRX01000021.1"/>
</dbReference>
<comment type="function">
    <text evidence="5">Catalyzes the deamination of various vicinal amino-alcohols to oxo compounds. Allows this organism to utilize ethanolamine as the sole source of nitrogen and carbon in the presence of external vitamin B12.</text>
</comment>
<dbReference type="OrthoDB" id="114248at2"/>
<evidence type="ECO:0000256" key="1">
    <source>
        <dbReference type="ARBA" id="ARBA00022628"/>
    </source>
</evidence>
<comment type="caution">
    <text evidence="6">The sequence shown here is derived from an EMBL/GenBank/DDBJ whole genome shotgun (WGS) entry which is preliminary data.</text>
</comment>
<dbReference type="GO" id="GO:0046336">
    <property type="term" value="P:ethanolamine catabolic process"/>
    <property type="evidence" value="ECO:0007669"/>
    <property type="project" value="UniProtKB-UniRule"/>
</dbReference>
<evidence type="ECO:0000313" key="6">
    <source>
        <dbReference type="EMBL" id="EYF05731.1"/>
    </source>
</evidence>
<comment type="similarity">
    <text evidence="5">Belongs to the EutC family.</text>
</comment>
<keyword evidence="4 5" id="KW-1283">Bacterial microcompartment</keyword>
<sequence>MPIVTVDPWMELRTHTAARIALGRTGVSMPTHEVLRFGYAHAEARDAVYTPLDEDALREALEGDGWTTVTVHSAAKDRSTYLARPDLGRQLDGPSEEALGKQASSKHEVLLVVGDGLSSAAIHRNAAPFLRALRKHAPAKFCKGPVVIARQARVALGDAIGEKLGAKLVAVLIGERPGLSSPDSLGIYLTLDPRPDRTDADRNCISNVRPEGLPHDAAAKRMVWLCKEALRLGKTGVELKERSDLLEIEAQAGKDDS</sequence>
<gene>
    <name evidence="5" type="primary">eutC</name>
    <name evidence="6" type="ORF">CAP_3021</name>
</gene>
<dbReference type="GO" id="GO:0031471">
    <property type="term" value="C:ethanolamine degradation polyhedral organelle"/>
    <property type="evidence" value="ECO:0007669"/>
    <property type="project" value="UniProtKB-UniRule"/>
</dbReference>
<comment type="subcellular location">
    <subcellularLocation>
        <location evidence="5">Bacterial microcompartment</location>
    </subcellularLocation>
</comment>
<keyword evidence="1 5" id="KW-0846">Cobalamin</keyword>
<dbReference type="PANTHER" id="PTHR39330:SF1">
    <property type="entry name" value="ETHANOLAMINE AMMONIA-LYASE SMALL SUBUNIT"/>
    <property type="match status" value="1"/>
</dbReference>
<reference evidence="6 7" key="1">
    <citation type="submission" date="2013-05" db="EMBL/GenBank/DDBJ databases">
        <title>Genome assembly of Chondromyces apiculatus DSM 436.</title>
        <authorList>
            <person name="Sharma G."/>
            <person name="Khatri I."/>
            <person name="Kaur C."/>
            <person name="Mayilraj S."/>
            <person name="Subramanian S."/>
        </authorList>
    </citation>
    <scope>NUCLEOTIDE SEQUENCE [LARGE SCALE GENOMIC DNA]</scope>
    <source>
        <strain evidence="6 7">DSM 436</strain>
    </source>
</reference>
<dbReference type="UniPathway" id="UPA00560"/>
<evidence type="ECO:0000256" key="5">
    <source>
        <dbReference type="HAMAP-Rule" id="MF_00601"/>
    </source>
</evidence>
<feature type="binding site" evidence="5">
    <location>
        <position position="204"/>
    </location>
    <ligand>
        <name>adenosylcob(III)alamin</name>
        <dbReference type="ChEBI" id="CHEBI:18408"/>
    </ligand>
</feature>
<accession>A0A017TAU4</accession>
<dbReference type="PIRSF" id="PIRSF018982">
    <property type="entry name" value="EutC"/>
    <property type="match status" value="1"/>
</dbReference>
<evidence type="ECO:0000256" key="2">
    <source>
        <dbReference type="ARBA" id="ARBA00023239"/>
    </source>
</evidence>
<keyword evidence="3 5" id="KW-0170">Cobalt</keyword>
<evidence type="ECO:0000256" key="4">
    <source>
        <dbReference type="ARBA" id="ARBA00024446"/>
    </source>
</evidence>
<dbReference type="EC" id="4.3.1.7" evidence="5"/>
<feature type="binding site" evidence="5">
    <location>
        <position position="154"/>
    </location>
    <ligand>
        <name>adenosylcob(III)alamin</name>
        <dbReference type="ChEBI" id="CHEBI:18408"/>
    </ligand>
</feature>
<dbReference type="EMBL" id="ASRX01000021">
    <property type="protein sequence ID" value="EYF05731.1"/>
    <property type="molecule type" value="Genomic_DNA"/>
</dbReference>
<dbReference type="GO" id="GO:0006520">
    <property type="term" value="P:amino acid metabolic process"/>
    <property type="evidence" value="ECO:0007669"/>
    <property type="project" value="InterPro"/>
</dbReference>
<dbReference type="NCBIfam" id="NF003971">
    <property type="entry name" value="PRK05465.1"/>
    <property type="match status" value="1"/>
</dbReference>
<dbReference type="HAMAP" id="MF_00601">
    <property type="entry name" value="EutC"/>
    <property type="match status" value="1"/>
</dbReference>
<dbReference type="Gene3D" id="1.10.30.40">
    <property type="entry name" value="Ethanolamine ammonia-lyase light chain (EutC), N-terminal domain"/>
    <property type="match status" value="1"/>
</dbReference>
<dbReference type="eggNOG" id="COG4302">
    <property type="taxonomic scope" value="Bacteria"/>
</dbReference>
<dbReference type="GO" id="GO:0008851">
    <property type="term" value="F:ethanolamine ammonia-lyase activity"/>
    <property type="evidence" value="ECO:0007669"/>
    <property type="project" value="UniProtKB-UniRule"/>
</dbReference>
<comment type="pathway">
    <text evidence="5">Amine and polyamine degradation; ethanolamine degradation.</text>
</comment>
<dbReference type="GO" id="GO:0031419">
    <property type="term" value="F:cobalamin binding"/>
    <property type="evidence" value="ECO:0007669"/>
    <property type="project" value="UniProtKB-UniRule"/>
</dbReference>
<keyword evidence="7" id="KW-1185">Reference proteome</keyword>
<dbReference type="InterPro" id="IPR009246">
    <property type="entry name" value="EutC"/>
</dbReference>
<comment type="catalytic activity">
    <reaction evidence="5">
        <text>ethanolamine = acetaldehyde + NH4(+)</text>
        <dbReference type="Rhea" id="RHEA:15313"/>
        <dbReference type="ChEBI" id="CHEBI:15343"/>
        <dbReference type="ChEBI" id="CHEBI:28938"/>
        <dbReference type="ChEBI" id="CHEBI:57603"/>
        <dbReference type="EC" id="4.3.1.7"/>
    </reaction>
</comment>
<dbReference type="Gene3D" id="3.40.50.11240">
    <property type="entry name" value="Ethanolamine ammonia-lyase light chain (EutC)"/>
    <property type="match status" value="1"/>
</dbReference>
<dbReference type="GO" id="GO:0009350">
    <property type="term" value="C:ethanolamine ammonia-lyase complex"/>
    <property type="evidence" value="ECO:0007669"/>
    <property type="project" value="UniProtKB-UniRule"/>
</dbReference>
<dbReference type="Pfam" id="PF05985">
    <property type="entry name" value="EutC"/>
    <property type="match status" value="1"/>
</dbReference>
<dbReference type="AlphaFoldDB" id="A0A017TAU4"/>
<dbReference type="Proteomes" id="UP000019678">
    <property type="component" value="Unassembled WGS sequence"/>
</dbReference>
<comment type="subunit">
    <text evidence="5">The basic unit is a heterodimer which dimerizes to form tetramers. The heterotetramers trimerize; 6 large subunits form a core ring with 6 small subunits projecting outwards.</text>
</comment>
<dbReference type="InterPro" id="IPR042255">
    <property type="entry name" value="EutC_N"/>
</dbReference>
<evidence type="ECO:0000256" key="3">
    <source>
        <dbReference type="ARBA" id="ARBA00023285"/>
    </source>
</evidence>
<proteinExistence type="inferred from homology"/>
<feature type="binding site" evidence="5">
    <location>
        <position position="175"/>
    </location>
    <ligand>
        <name>adenosylcob(III)alamin</name>
        <dbReference type="ChEBI" id="CHEBI:18408"/>
    </ligand>
</feature>
<comment type="cofactor">
    <cofactor evidence="5">
        <name>adenosylcob(III)alamin</name>
        <dbReference type="ChEBI" id="CHEBI:18408"/>
    </cofactor>
    <text evidence="5">Binds between the large and small subunits.</text>
</comment>
<dbReference type="PANTHER" id="PTHR39330">
    <property type="entry name" value="ETHANOLAMINE AMMONIA-LYASE LIGHT CHAIN"/>
    <property type="match status" value="1"/>
</dbReference>
<protein>
    <recommendedName>
        <fullName evidence="5">Ethanolamine ammonia-lyase small subunit</fullName>
        <shortName evidence="5">EAL small subunit</shortName>
        <ecNumber evidence="5">4.3.1.7</ecNumber>
    </recommendedName>
</protein>
<name>A0A017TAU4_9BACT</name>
<keyword evidence="2 5" id="KW-0456">Lyase</keyword>
<organism evidence="6 7">
    <name type="scientific">Chondromyces apiculatus DSM 436</name>
    <dbReference type="NCBI Taxonomy" id="1192034"/>
    <lineage>
        <taxon>Bacteria</taxon>
        <taxon>Pseudomonadati</taxon>
        <taxon>Myxococcota</taxon>
        <taxon>Polyangia</taxon>
        <taxon>Polyangiales</taxon>
        <taxon>Polyangiaceae</taxon>
        <taxon>Chondromyces</taxon>
    </lineage>
</organism>